<comment type="similarity">
    <text evidence="1">Belongs to the E2F/DP family.</text>
</comment>
<keyword evidence="4" id="KW-1185">Reference proteome</keyword>
<comment type="caution">
    <text evidence="3">The sequence shown here is derived from an EMBL/GenBank/DDBJ whole genome shotgun (WGS) entry which is preliminary data.</text>
</comment>
<dbReference type="VEuPathDB" id="TrichDB:TRFO_37652"/>
<proteinExistence type="inferred from homology"/>
<dbReference type="SUPFAM" id="SSF46785">
    <property type="entry name" value="Winged helix' DNA-binding domain"/>
    <property type="match status" value="1"/>
</dbReference>
<keyword evidence="1" id="KW-0238">DNA-binding</keyword>
<dbReference type="Gene3D" id="1.10.10.10">
    <property type="entry name" value="Winged helix-like DNA-binding domain superfamily/Winged helix DNA-binding domain"/>
    <property type="match status" value="1"/>
</dbReference>
<dbReference type="GO" id="GO:0005667">
    <property type="term" value="C:transcription regulator complex"/>
    <property type="evidence" value="ECO:0007669"/>
    <property type="project" value="InterPro"/>
</dbReference>
<dbReference type="InterPro" id="IPR036390">
    <property type="entry name" value="WH_DNA-bd_sf"/>
</dbReference>
<dbReference type="AlphaFoldDB" id="A0A1J4JAN4"/>
<dbReference type="GeneID" id="94846264"/>
<dbReference type="InterPro" id="IPR036388">
    <property type="entry name" value="WH-like_DNA-bd_sf"/>
</dbReference>
<accession>A0A1J4JAN4</accession>
<reference evidence="3" key="1">
    <citation type="submission" date="2016-10" db="EMBL/GenBank/DDBJ databases">
        <authorList>
            <person name="Benchimol M."/>
            <person name="Almeida L.G."/>
            <person name="Vasconcelos A.T."/>
            <person name="Perreira-Neves A."/>
            <person name="Rosa I.A."/>
            <person name="Tasca T."/>
            <person name="Bogo M.R."/>
            <person name="de Souza W."/>
        </authorList>
    </citation>
    <scope>NUCLEOTIDE SEQUENCE [LARGE SCALE GENOMIC DNA]</scope>
    <source>
        <strain evidence="3">K</strain>
    </source>
</reference>
<feature type="domain" description="E2F/DP family winged-helix DNA-binding" evidence="2">
    <location>
        <begin position="21"/>
        <end position="86"/>
    </location>
</feature>
<gene>
    <name evidence="3" type="ORF">TRFO_37652</name>
</gene>
<dbReference type="EMBL" id="MLAK01001192">
    <property type="protein sequence ID" value="OHS96216.1"/>
    <property type="molecule type" value="Genomic_DNA"/>
</dbReference>
<dbReference type="GO" id="GO:0003677">
    <property type="term" value="F:DNA binding"/>
    <property type="evidence" value="ECO:0007669"/>
    <property type="project" value="UniProtKB-KW"/>
</dbReference>
<dbReference type="Pfam" id="PF02319">
    <property type="entry name" value="WHD_E2F_TDP"/>
    <property type="match status" value="1"/>
</dbReference>
<keyword evidence="1" id="KW-0539">Nucleus</keyword>
<keyword evidence="1" id="KW-0804">Transcription</keyword>
<dbReference type="Proteomes" id="UP000179807">
    <property type="component" value="Unassembled WGS sequence"/>
</dbReference>
<dbReference type="SMART" id="SM01372">
    <property type="entry name" value="E2F_TDP"/>
    <property type="match status" value="1"/>
</dbReference>
<dbReference type="InterPro" id="IPR003316">
    <property type="entry name" value="E2F_WHTH_DNA-bd_dom"/>
</dbReference>
<evidence type="ECO:0000313" key="4">
    <source>
        <dbReference type="Proteomes" id="UP000179807"/>
    </source>
</evidence>
<evidence type="ECO:0000313" key="3">
    <source>
        <dbReference type="EMBL" id="OHS96216.1"/>
    </source>
</evidence>
<protein>
    <recommendedName>
        <fullName evidence="2">E2F/DP family winged-helix DNA-binding domain-containing protein</fullName>
    </recommendedName>
</protein>
<evidence type="ECO:0000259" key="2">
    <source>
        <dbReference type="SMART" id="SM01372"/>
    </source>
</evidence>
<evidence type="ECO:0000256" key="1">
    <source>
        <dbReference type="RuleBase" id="RU003796"/>
    </source>
</evidence>
<dbReference type="GO" id="GO:0005634">
    <property type="term" value="C:nucleus"/>
    <property type="evidence" value="ECO:0007669"/>
    <property type="project" value="UniProtKB-SubCell"/>
</dbReference>
<name>A0A1J4JAN4_9EUKA</name>
<keyword evidence="1" id="KW-0805">Transcription regulation</keyword>
<dbReference type="RefSeq" id="XP_068349353.1">
    <property type="nucleotide sequence ID" value="XM_068511560.1"/>
</dbReference>
<dbReference type="GO" id="GO:0006355">
    <property type="term" value="P:regulation of DNA-templated transcription"/>
    <property type="evidence" value="ECO:0007669"/>
    <property type="project" value="InterPro"/>
</dbReference>
<comment type="subcellular location">
    <subcellularLocation>
        <location evidence="1">Nucleus</location>
    </subcellularLocation>
</comment>
<sequence length="254" mass="29803">MINYNGYCAKFNTNVKPLKQVRSRSIVACFRKMYQEFQNTSPSKIIIPQVAEKYGLHIRRVYDFFNVLTALKVCSQYDRRSLSWQGQDAAIMTFMESYAEFEIESLKVSFEDLFNIGNSISLKTIGTYFMSLFFFLGVSTLPLRQVSYFFSRDVQDRRSLERRMYLVLSLLEIMGFISHTNRSGEYVLAIDPEPYIDFGMKAKFNECQKNEKAANLEFTLARFDQAYIKSLHQERQRFFSTYSVDKIYSKDASE</sequence>
<organism evidence="3 4">
    <name type="scientific">Tritrichomonas foetus</name>
    <dbReference type="NCBI Taxonomy" id="1144522"/>
    <lineage>
        <taxon>Eukaryota</taxon>
        <taxon>Metamonada</taxon>
        <taxon>Parabasalia</taxon>
        <taxon>Tritrichomonadida</taxon>
        <taxon>Tritrichomonadidae</taxon>
        <taxon>Tritrichomonas</taxon>
    </lineage>
</organism>